<name>A0A197JGI4_9FUNG</name>
<dbReference type="EMBL" id="KV442097">
    <property type="protein sequence ID" value="OAQ24292.1"/>
    <property type="molecule type" value="Genomic_DNA"/>
</dbReference>
<dbReference type="AlphaFoldDB" id="A0A197JGI4"/>
<keyword evidence="1" id="KW-1133">Transmembrane helix</keyword>
<dbReference type="OrthoDB" id="2317211at2759"/>
<feature type="transmembrane region" description="Helical" evidence="1">
    <location>
        <begin position="13"/>
        <end position="32"/>
    </location>
</feature>
<dbReference type="Proteomes" id="UP000078512">
    <property type="component" value="Unassembled WGS sequence"/>
</dbReference>
<dbReference type="CDD" id="cd22888">
    <property type="entry name" value="CcO_VIIa_fungal"/>
    <property type="match status" value="1"/>
</dbReference>
<keyword evidence="1" id="KW-0812">Transmembrane</keyword>
<reference evidence="2 3" key="1">
    <citation type="submission" date="2016-05" db="EMBL/GenBank/DDBJ databases">
        <title>Genome sequencing reveals origins of a unique bacterial endosymbiosis in the earliest lineages of terrestrial Fungi.</title>
        <authorList>
            <consortium name="DOE Joint Genome Institute"/>
            <person name="Uehling J."/>
            <person name="Gryganskyi A."/>
            <person name="Hameed K."/>
            <person name="Tschaplinski T."/>
            <person name="Misztal P."/>
            <person name="Wu S."/>
            <person name="Desiro A."/>
            <person name="Vande Pol N."/>
            <person name="Du Z.-Y."/>
            <person name="Zienkiewicz A."/>
            <person name="Zienkiewicz K."/>
            <person name="Morin E."/>
            <person name="Tisserant E."/>
            <person name="Splivallo R."/>
            <person name="Hainaut M."/>
            <person name="Henrissat B."/>
            <person name="Ohm R."/>
            <person name="Kuo A."/>
            <person name="Yan J."/>
            <person name="Lipzen A."/>
            <person name="Nolan M."/>
            <person name="Labutti K."/>
            <person name="Barry K."/>
            <person name="Goldstein A."/>
            <person name="Labbe J."/>
            <person name="Schadt C."/>
            <person name="Tuskan G."/>
            <person name="Grigoriev I."/>
            <person name="Martin F."/>
            <person name="Vilgalys R."/>
            <person name="Bonito G."/>
        </authorList>
    </citation>
    <scope>NUCLEOTIDE SEQUENCE [LARGE SCALE GENOMIC DNA]</scope>
    <source>
        <strain evidence="2 3">AG-77</strain>
    </source>
</reference>
<evidence type="ECO:0000313" key="2">
    <source>
        <dbReference type="EMBL" id="OAQ24292.1"/>
    </source>
</evidence>
<gene>
    <name evidence="2" type="ORF">K457DRAFT_35957</name>
</gene>
<sequence length="55" mass="6069">MIAPVQNQLSKSMLMHIGIGMTLGTSAAYAYWHKIALAGRSQREAYYVNLKANQA</sequence>
<evidence type="ECO:0008006" key="4">
    <source>
        <dbReference type="Google" id="ProtNLM"/>
    </source>
</evidence>
<protein>
    <recommendedName>
        <fullName evidence="4">Cytochrome c oxidase polypeptide VIIA</fullName>
    </recommendedName>
</protein>
<organism evidence="2 3">
    <name type="scientific">Linnemannia elongata AG-77</name>
    <dbReference type="NCBI Taxonomy" id="1314771"/>
    <lineage>
        <taxon>Eukaryota</taxon>
        <taxon>Fungi</taxon>
        <taxon>Fungi incertae sedis</taxon>
        <taxon>Mucoromycota</taxon>
        <taxon>Mortierellomycotina</taxon>
        <taxon>Mortierellomycetes</taxon>
        <taxon>Mortierellales</taxon>
        <taxon>Mortierellaceae</taxon>
        <taxon>Linnemannia</taxon>
    </lineage>
</organism>
<evidence type="ECO:0000313" key="3">
    <source>
        <dbReference type="Proteomes" id="UP000078512"/>
    </source>
</evidence>
<evidence type="ECO:0000256" key="1">
    <source>
        <dbReference type="SAM" id="Phobius"/>
    </source>
</evidence>
<proteinExistence type="predicted"/>
<keyword evidence="1" id="KW-0472">Membrane</keyword>
<keyword evidence="3" id="KW-1185">Reference proteome</keyword>
<accession>A0A197JGI4</accession>